<dbReference type="PANTHER" id="PTHR46648">
    <property type="entry name" value="HIT FAMILY PROTEIN 1"/>
    <property type="match status" value="1"/>
</dbReference>
<dbReference type="PIRSF" id="PIRSF000714">
    <property type="entry name" value="HIT"/>
    <property type="match status" value="1"/>
</dbReference>
<dbReference type="Pfam" id="PF01230">
    <property type="entry name" value="HIT"/>
    <property type="match status" value="1"/>
</dbReference>
<gene>
    <name evidence="3" type="ORF">A7E78_12105</name>
</gene>
<dbReference type="STRING" id="1842532.A7E78_12105"/>
<dbReference type="GO" id="GO:0016787">
    <property type="term" value="F:hydrolase activity"/>
    <property type="evidence" value="ECO:0007669"/>
    <property type="project" value="UniProtKB-KW"/>
</dbReference>
<sequence length="146" mass="17093">MNCPMCHRWAEQPDLRIAELEHCYLTLNRDQFFPGYCLLFTKHHVTELFHLSSQVRQGVMEEVNRVAAALFELYQPTKINYELLGNMVPHMHWHLVPRHSDDPLWPRPIWSEPHQEASLTEQEYRHAAAAIRRTIGLPETGGEKAI</sequence>
<feature type="domain" description="HIT" evidence="2">
    <location>
        <begin position="3"/>
        <end position="105"/>
    </location>
</feature>
<name>A0A1L3GS77_9BACT</name>
<dbReference type="Proteomes" id="UP000182517">
    <property type="component" value="Chromosome"/>
</dbReference>
<evidence type="ECO:0000259" key="2">
    <source>
        <dbReference type="PROSITE" id="PS51084"/>
    </source>
</evidence>
<evidence type="ECO:0000256" key="1">
    <source>
        <dbReference type="PROSITE-ProRule" id="PRU00464"/>
    </source>
</evidence>
<dbReference type="PANTHER" id="PTHR46648:SF1">
    <property type="entry name" value="ADENOSINE 5'-MONOPHOSPHORAMIDASE HNT1"/>
    <property type="match status" value="1"/>
</dbReference>
<dbReference type="OrthoDB" id="9784774at2"/>
<feature type="short sequence motif" description="Histidine triad motif" evidence="1">
    <location>
        <begin position="90"/>
        <end position="94"/>
    </location>
</feature>
<dbReference type="KEGG" id="pef:A7E78_12105"/>
<keyword evidence="3" id="KW-0378">Hydrolase</keyword>
<evidence type="ECO:0000313" key="3">
    <source>
        <dbReference type="EMBL" id="APG28518.1"/>
    </source>
</evidence>
<dbReference type="InterPro" id="IPR001310">
    <property type="entry name" value="Histidine_triad_HIT"/>
</dbReference>
<accession>A0A1L3GS77</accession>
<protein>
    <submittedName>
        <fullName evidence="3">HIT family hydrolase</fullName>
    </submittedName>
</protein>
<dbReference type="AlphaFoldDB" id="A0A1L3GS77"/>
<dbReference type="RefSeq" id="WP_072284545.1">
    <property type="nucleotide sequence ID" value="NZ_CP015519.1"/>
</dbReference>
<dbReference type="InterPro" id="IPR026026">
    <property type="entry name" value="HIT_Hint"/>
</dbReference>
<dbReference type="SUPFAM" id="SSF54197">
    <property type="entry name" value="HIT-like"/>
    <property type="match status" value="1"/>
</dbReference>
<dbReference type="GO" id="GO:0009117">
    <property type="term" value="P:nucleotide metabolic process"/>
    <property type="evidence" value="ECO:0007669"/>
    <property type="project" value="TreeGrafter"/>
</dbReference>
<keyword evidence="4" id="KW-1185">Reference proteome</keyword>
<reference evidence="3 4" key="1">
    <citation type="journal article" date="2017" name="Genome Announc.">
        <title>Complete Genome Sequences of Two Acetylene-Fermenting Pelobacter acetylenicus Strains.</title>
        <authorList>
            <person name="Sutton J.M."/>
            <person name="Baesman S.M."/>
            <person name="Fierst J.L."/>
            <person name="Poret-Peterson A.T."/>
            <person name="Oremland R.S."/>
            <person name="Dunlap D.S."/>
            <person name="Akob D.M."/>
        </authorList>
    </citation>
    <scope>NUCLEOTIDE SEQUENCE [LARGE SCALE GENOMIC DNA]</scope>
    <source>
        <strain evidence="3 4">SFB93</strain>
    </source>
</reference>
<evidence type="ECO:0000313" key="4">
    <source>
        <dbReference type="Proteomes" id="UP000182517"/>
    </source>
</evidence>
<organism evidence="3 4">
    <name type="scientific">Syntrophotalea acetylenivorans</name>
    <dbReference type="NCBI Taxonomy" id="1842532"/>
    <lineage>
        <taxon>Bacteria</taxon>
        <taxon>Pseudomonadati</taxon>
        <taxon>Thermodesulfobacteriota</taxon>
        <taxon>Desulfuromonadia</taxon>
        <taxon>Desulfuromonadales</taxon>
        <taxon>Syntrophotaleaceae</taxon>
        <taxon>Syntrophotalea</taxon>
    </lineage>
</organism>
<dbReference type="PROSITE" id="PS51084">
    <property type="entry name" value="HIT_2"/>
    <property type="match status" value="1"/>
</dbReference>
<dbReference type="Gene3D" id="3.30.428.10">
    <property type="entry name" value="HIT-like"/>
    <property type="match status" value="1"/>
</dbReference>
<proteinExistence type="predicted"/>
<dbReference type="EMBL" id="CP015519">
    <property type="protein sequence ID" value="APG28518.1"/>
    <property type="molecule type" value="Genomic_DNA"/>
</dbReference>
<dbReference type="InterPro" id="IPR011146">
    <property type="entry name" value="HIT-like"/>
</dbReference>
<dbReference type="InterPro" id="IPR036265">
    <property type="entry name" value="HIT-like_sf"/>
</dbReference>